<dbReference type="SUPFAM" id="SSF54862">
    <property type="entry name" value="4Fe-4S ferredoxins"/>
    <property type="match status" value="1"/>
</dbReference>
<reference evidence="6 7" key="1">
    <citation type="journal article" date="2016" name="Nat. Commun.">
        <title>Thousands of microbial genomes shed light on interconnected biogeochemical processes in an aquifer system.</title>
        <authorList>
            <person name="Anantharaman K."/>
            <person name="Brown C.T."/>
            <person name="Hug L.A."/>
            <person name="Sharon I."/>
            <person name="Castelle C.J."/>
            <person name="Probst A.J."/>
            <person name="Thomas B.C."/>
            <person name="Singh A."/>
            <person name="Wilkins M.J."/>
            <person name="Karaoz U."/>
            <person name="Brodie E.L."/>
            <person name="Williams K.H."/>
            <person name="Hubbard S.S."/>
            <person name="Banfield J.F."/>
        </authorList>
    </citation>
    <scope>NUCLEOTIDE SEQUENCE [LARGE SCALE GENOMIC DNA]</scope>
</reference>
<sequence length="305" mass="32862">MTAETGHARKIRKASTFTKEKRHKVMSYEIIMLGRGGQGIVLGAEILVTALMHAGLEVQYFPDFAAERRGAPIKAFARASPAIIHLRCRVYNADALLVFDPTVLDQESLKSLKPDGIVLLSSPRAISLGDIDSFRLDARAIAVKNRVFSSEGFPLGGMAMLGAFLKITGLASLDELKWAIAKKLGAATEKNTLCACDGFAAVKKQKKTRKIELPAASSAAKEFIMPDFPITTGTTLDAPTGSWRMAEPRFTEKCTACSLCEVFCPDGAIYADNDTMKVDTRFCKGCEICVNVCPIAGAISMEAAS</sequence>
<organism evidence="6 7">
    <name type="scientific">Candidatus Wildermuthbacteria bacterium RIFCSPHIGHO2_02_FULL_47_17</name>
    <dbReference type="NCBI Taxonomy" id="1802452"/>
    <lineage>
        <taxon>Bacteria</taxon>
        <taxon>Candidatus Wildermuthiibacteriota</taxon>
    </lineage>
</organism>
<dbReference type="InterPro" id="IPR011894">
    <property type="entry name" value="PorC_KorC"/>
</dbReference>
<dbReference type="GO" id="GO:0046872">
    <property type="term" value="F:metal ion binding"/>
    <property type="evidence" value="ECO:0007669"/>
    <property type="project" value="UniProtKB-KW"/>
</dbReference>
<dbReference type="NCBIfam" id="TIGR02175">
    <property type="entry name" value="PorC_KorC"/>
    <property type="match status" value="1"/>
</dbReference>
<dbReference type="InterPro" id="IPR017900">
    <property type="entry name" value="4Fe4S_Fe_S_CS"/>
</dbReference>
<evidence type="ECO:0000313" key="6">
    <source>
        <dbReference type="EMBL" id="OHA69030.1"/>
    </source>
</evidence>
<dbReference type="Gene3D" id="3.30.70.20">
    <property type="match status" value="1"/>
</dbReference>
<evidence type="ECO:0000256" key="4">
    <source>
        <dbReference type="ARBA" id="ARBA00023014"/>
    </source>
</evidence>
<keyword evidence="3" id="KW-0408">Iron</keyword>
<keyword evidence="4" id="KW-0411">Iron-sulfur</keyword>
<evidence type="ECO:0000256" key="2">
    <source>
        <dbReference type="ARBA" id="ARBA00023002"/>
    </source>
</evidence>
<name>A0A1G2R869_9BACT</name>
<dbReference type="InterPro" id="IPR011898">
    <property type="entry name" value="PorD_KorD"/>
</dbReference>
<dbReference type="PANTHER" id="PTHR43366:SF1">
    <property type="entry name" value="PYRUVATE SYNTHASE SUBUNIT PORC"/>
    <property type="match status" value="1"/>
</dbReference>
<comment type="caution">
    <text evidence="6">The sequence shown here is derived from an EMBL/GenBank/DDBJ whole genome shotgun (WGS) entry which is preliminary data.</text>
</comment>
<dbReference type="EMBL" id="MHTX01000002">
    <property type="protein sequence ID" value="OHA69030.1"/>
    <property type="molecule type" value="Genomic_DNA"/>
</dbReference>
<dbReference type="Gene3D" id="3.40.920.10">
    <property type="entry name" value="Pyruvate-ferredoxin oxidoreductase, PFOR, domain III"/>
    <property type="match status" value="1"/>
</dbReference>
<dbReference type="InterPro" id="IPR017896">
    <property type="entry name" value="4Fe4S_Fe-S-bd"/>
</dbReference>
<feature type="domain" description="4Fe-4S ferredoxin-type" evidence="5">
    <location>
        <begin position="246"/>
        <end position="273"/>
    </location>
</feature>
<protein>
    <recommendedName>
        <fullName evidence="5">4Fe-4S ferredoxin-type domain-containing protein</fullName>
    </recommendedName>
</protein>
<dbReference type="SUPFAM" id="SSF53323">
    <property type="entry name" value="Pyruvate-ferredoxin oxidoreductase, PFOR, domain III"/>
    <property type="match status" value="1"/>
</dbReference>
<dbReference type="InterPro" id="IPR019752">
    <property type="entry name" value="Pyrv/ketoisovalerate_OxRed_cat"/>
</dbReference>
<dbReference type="GO" id="GO:0016625">
    <property type="term" value="F:oxidoreductase activity, acting on the aldehyde or oxo group of donors, iron-sulfur protein as acceptor"/>
    <property type="evidence" value="ECO:0007669"/>
    <property type="project" value="InterPro"/>
</dbReference>
<dbReference type="AlphaFoldDB" id="A0A1G2R869"/>
<gene>
    <name evidence="6" type="ORF">A3D59_02810</name>
</gene>
<evidence type="ECO:0000313" key="7">
    <source>
        <dbReference type="Proteomes" id="UP000179258"/>
    </source>
</evidence>
<dbReference type="PROSITE" id="PS51379">
    <property type="entry name" value="4FE4S_FER_2"/>
    <property type="match status" value="2"/>
</dbReference>
<keyword evidence="2" id="KW-0560">Oxidoreductase</keyword>
<dbReference type="InterPro" id="IPR002869">
    <property type="entry name" value="Pyrv_flavodox_OxRed_cen"/>
</dbReference>
<proteinExistence type="predicted"/>
<dbReference type="GO" id="GO:0051539">
    <property type="term" value="F:4 iron, 4 sulfur cluster binding"/>
    <property type="evidence" value="ECO:0007669"/>
    <property type="project" value="InterPro"/>
</dbReference>
<dbReference type="NCBIfam" id="TIGR02179">
    <property type="entry name" value="PorD_KorD"/>
    <property type="match status" value="1"/>
</dbReference>
<evidence type="ECO:0000256" key="3">
    <source>
        <dbReference type="ARBA" id="ARBA00023004"/>
    </source>
</evidence>
<dbReference type="PROSITE" id="PS00198">
    <property type="entry name" value="4FE4S_FER_1"/>
    <property type="match status" value="1"/>
</dbReference>
<dbReference type="Proteomes" id="UP000179258">
    <property type="component" value="Unassembled WGS sequence"/>
</dbReference>
<feature type="domain" description="4Fe-4S ferredoxin-type" evidence="5">
    <location>
        <begin position="274"/>
        <end position="304"/>
    </location>
</feature>
<dbReference type="PANTHER" id="PTHR43366">
    <property type="entry name" value="PYRUVATE SYNTHASE SUBUNIT PORC"/>
    <property type="match status" value="1"/>
</dbReference>
<dbReference type="Pfam" id="PF14697">
    <property type="entry name" value="Fer4_21"/>
    <property type="match status" value="1"/>
</dbReference>
<accession>A0A1G2R869</accession>
<evidence type="ECO:0000259" key="5">
    <source>
        <dbReference type="PROSITE" id="PS51379"/>
    </source>
</evidence>
<keyword evidence="1" id="KW-0479">Metal-binding</keyword>
<dbReference type="Pfam" id="PF01558">
    <property type="entry name" value="POR"/>
    <property type="match status" value="1"/>
</dbReference>
<evidence type="ECO:0000256" key="1">
    <source>
        <dbReference type="ARBA" id="ARBA00022723"/>
    </source>
</evidence>
<dbReference type="InterPro" id="IPR051626">
    <property type="entry name" value="Oxidoreductase_gamma_subunit"/>
</dbReference>